<organism evidence="1 2">
    <name type="scientific">Streptomyces bangladeshensis</name>
    <dbReference type="NCBI Taxonomy" id="295352"/>
    <lineage>
        <taxon>Bacteria</taxon>
        <taxon>Bacillati</taxon>
        <taxon>Actinomycetota</taxon>
        <taxon>Actinomycetes</taxon>
        <taxon>Kitasatosporales</taxon>
        <taxon>Streptomycetaceae</taxon>
        <taxon>Streptomyces</taxon>
    </lineage>
</organism>
<comment type="caution">
    <text evidence="1">The sequence shown here is derived from an EMBL/GenBank/DDBJ whole genome shotgun (WGS) entry which is preliminary data.</text>
</comment>
<name>A0ABP5NA70_9ACTN</name>
<keyword evidence="2" id="KW-1185">Reference proteome</keyword>
<evidence type="ECO:0000313" key="1">
    <source>
        <dbReference type="EMBL" id="GAA2196494.1"/>
    </source>
</evidence>
<evidence type="ECO:0008006" key="3">
    <source>
        <dbReference type="Google" id="ProtNLM"/>
    </source>
</evidence>
<proteinExistence type="predicted"/>
<sequence length="221" mass="22493">MGIAVGALADGQDGVQFLLAAHPAGSGPGAAGAALRPAQDGVARQLVDTEPAVSAAKEPVAVHRFTLSRPVPAPGPGPRPAGRGTLWCMTEPRRPVDAASSPAPLLVVVDGANVVGSRPDGWWRDRRGAAERLRDRLASEGLPGHPGPVEIVLVVEGAARGVASVPGVRVESAPGSGDDRIVELAAASAGRSRLVVTADRELRRRVTELGAEVAGPRTVLG</sequence>
<protein>
    <recommendedName>
        <fullName evidence="3">NTP pyrophosphohydrolase</fullName>
    </recommendedName>
</protein>
<evidence type="ECO:0000313" key="2">
    <source>
        <dbReference type="Proteomes" id="UP001501391"/>
    </source>
</evidence>
<reference evidence="2" key="1">
    <citation type="journal article" date="2019" name="Int. J. Syst. Evol. Microbiol.">
        <title>The Global Catalogue of Microorganisms (GCM) 10K type strain sequencing project: providing services to taxonomists for standard genome sequencing and annotation.</title>
        <authorList>
            <consortium name="The Broad Institute Genomics Platform"/>
            <consortium name="The Broad Institute Genome Sequencing Center for Infectious Disease"/>
            <person name="Wu L."/>
            <person name="Ma J."/>
        </authorList>
    </citation>
    <scope>NUCLEOTIDE SEQUENCE [LARGE SCALE GENOMIC DNA]</scope>
    <source>
        <strain evidence="2">JCM 14924</strain>
    </source>
</reference>
<gene>
    <name evidence="1" type="ORF">GCM10009787_31060</name>
</gene>
<accession>A0ABP5NA70</accession>
<dbReference type="Proteomes" id="UP001501391">
    <property type="component" value="Unassembled WGS sequence"/>
</dbReference>
<dbReference type="EMBL" id="BAAAOQ010000009">
    <property type="protein sequence ID" value="GAA2196494.1"/>
    <property type="molecule type" value="Genomic_DNA"/>
</dbReference>